<protein>
    <submittedName>
        <fullName evidence="2">Uncharacterized protein</fullName>
    </submittedName>
</protein>
<dbReference type="EMBL" id="CADCWJ010000739">
    <property type="protein sequence ID" value="CAA9581168.1"/>
    <property type="molecule type" value="Genomic_DNA"/>
</dbReference>
<name>A0A6J4VM05_9BACT</name>
<feature type="region of interest" description="Disordered" evidence="1">
    <location>
        <begin position="1"/>
        <end position="40"/>
    </location>
</feature>
<gene>
    <name evidence="2" type="ORF">AVDCRST_MAG87-3377</name>
</gene>
<organism evidence="2">
    <name type="scientific">uncultured Thermomicrobiales bacterium</name>
    <dbReference type="NCBI Taxonomy" id="1645740"/>
    <lineage>
        <taxon>Bacteria</taxon>
        <taxon>Pseudomonadati</taxon>
        <taxon>Thermomicrobiota</taxon>
        <taxon>Thermomicrobia</taxon>
        <taxon>Thermomicrobiales</taxon>
        <taxon>environmental samples</taxon>
    </lineage>
</organism>
<accession>A0A6J4VM05</accession>
<proteinExistence type="predicted"/>
<sequence>MHSPPCKDEGGGRVGVIGQDHHVPSIPAVEGTGHATKHGTYGWPRRLRLIEY</sequence>
<reference evidence="2" key="1">
    <citation type="submission" date="2020-02" db="EMBL/GenBank/DDBJ databases">
        <authorList>
            <person name="Meier V. D."/>
        </authorList>
    </citation>
    <scope>NUCLEOTIDE SEQUENCE</scope>
    <source>
        <strain evidence="2">AVDCRST_MAG87</strain>
    </source>
</reference>
<dbReference type="AlphaFoldDB" id="A0A6J4VM05"/>
<evidence type="ECO:0000313" key="2">
    <source>
        <dbReference type="EMBL" id="CAA9581168.1"/>
    </source>
</evidence>
<evidence type="ECO:0000256" key="1">
    <source>
        <dbReference type="SAM" id="MobiDB-lite"/>
    </source>
</evidence>
<feature type="compositionally biased region" description="Basic and acidic residues" evidence="1">
    <location>
        <begin position="1"/>
        <end position="11"/>
    </location>
</feature>